<accession>A0ABQ0KUM7</accession>
<proteinExistence type="predicted"/>
<evidence type="ECO:0000313" key="2">
    <source>
        <dbReference type="EMBL" id="GAT42327.1"/>
    </source>
</evidence>
<evidence type="ECO:0000313" key="3">
    <source>
        <dbReference type="Proteomes" id="UP000815677"/>
    </source>
</evidence>
<reference evidence="2" key="1">
    <citation type="submission" date="2014-09" db="EMBL/GenBank/DDBJ databases">
        <title>Genome sequence of the luminous mushroom Mycena chlorophos for searching fungal bioluminescence genes.</title>
        <authorList>
            <person name="Tanaka Y."/>
            <person name="Kasuga D."/>
            <person name="Oba Y."/>
            <person name="Hase S."/>
            <person name="Sato K."/>
            <person name="Oba Y."/>
            <person name="Sakakibara Y."/>
        </authorList>
    </citation>
    <scope>NUCLEOTIDE SEQUENCE</scope>
</reference>
<feature type="region of interest" description="Disordered" evidence="1">
    <location>
        <begin position="1"/>
        <end position="57"/>
    </location>
</feature>
<dbReference type="Proteomes" id="UP000815677">
    <property type="component" value="Unassembled WGS sequence"/>
</dbReference>
<evidence type="ECO:0000256" key="1">
    <source>
        <dbReference type="SAM" id="MobiDB-lite"/>
    </source>
</evidence>
<keyword evidence="3" id="KW-1185">Reference proteome</keyword>
<gene>
    <name evidence="2" type="ORF">MCHLO_00045</name>
</gene>
<sequence length="69" mass="7767">MDLSRVPPISPEETQTDAGADTQRSPTFSTSSSSDEPSVQSQWVERKASGRWNRSDSDIREVIKELRML</sequence>
<dbReference type="EMBL" id="DF837736">
    <property type="protein sequence ID" value="GAT42327.1"/>
    <property type="molecule type" value="Genomic_DNA"/>
</dbReference>
<protein>
    <submittedName>
        <fullName evidence="2">Uncharacterized protein</fullName>
    </submittedName>
</protein>
<feature type="compositionally biased region" description="Basic and acidic residues" evidence="1">
    <location>
        <begin position="44"/>
        <end position="57"/>
    </location>
</feature>
<feature type="compositionally biased region" description="Low complexity" evidence="1">
    <location>
        <begin position="22"/>
        <end position="42"/>
    </location>
</feature>
<organism evidence="2 3">
    <name type="scientific">Mycena chlorophos</name>
    <name type="common">Agaric fungus</name>
    <name type="synonym">Agaricus chlorophos</name>
    <dbReference type="NCBI Taxonomy" id="658473"/>
    <lineage>
        <taxon>Eukaryota</taxon>
        <taxon>Fungi</taxon>
        <taxon>Dikarya</taxon>
        <taxon>Basidiomycota</taxon>
        <taxon>Agaricomycotina</taxon>
        <taxon>Agaricomycetes</taxon>
        <taxon>Agaricomycetidae</taxon>
        <taxon>Agaricales</taxon>
        <taxon>Marasmiineae</taxon>
        <taxon>Mycenaceae</taxon>
        <taxon>Mycena</taxon>
    </lineage>
</organism>
<name>A0ABQ0KUM7_MYCCL</name>